<dbReference type="EMBL" id="JAUSRV010000003">
    <property type="protein sequence ID" value="MDP9970254.1"/>
    <property type="molecule type" value="Genomic_DNA"/>
</dbReference>
<evidence type="ECO:0000313" key="2">
    <source>
        <dbReference type="Proteomes" id="UP001224845"/>
    </source>
</evidence>
<proteinExistence type="predicted"/>
<evidence type="ECO:0000313" key="1">
    <source>
        <dbReference type="EMBL" id="MDP9970254.1"/>
    </source>
</evidence>
<dbReference type="InterPro" id="IPR038706">
    <property type="entry name" value="Type_VI_SciN-like_sf"/>
</dbReference>
<dbReference type="AlphaFoldDB" id="A0AAW8ECH9"/>
<organism evidence="1 2">
    <name type="scientific">Variovorax paradoxus</name>
    <dbReference type="NCBI Taxonomy" id="34073"/>
    <lineage>
        <taxon>Bacteria</taxon>
        <taxon>Pseudomonadati</taxon>
        <taxon>Pseudomonadota</taxon>
        <taxon>Betaproteobacteria</taxon>
        <taxon>Burkholderiales</taxon>
        <taxon>Comamonadaceae</taxon>
        <taxon>Variovorax</taxon>
    </lineage>
</organism>
<dbReference type="InterPro" id="IPR017734">
    <property type="entry name" value="T6SS_SciN"/>
</dbReference>
<protein>
    <submittedName>
        <fullName evidence="1">Type VI secretion system protein VasD</fullName>
    </submittedName>
</protein>
<reference evidence="1" key="1">
    <citation type="submission" date="2023-07" db="EMBL/GenBank/DDBJ databases">
        <title>Sorghum-associated microbial communities from plants grown in Nebraska, USA.</title>
        <authorList>
            <person name="Schachtman D."/>
        </authorList>
    </citation>
    <scope>NUCLEOTIDE SEQUENCE</scope>
    <source>
        <strain evidence="1">DS3315</strain>
    </source>
</reference>
<dbReference type="PANTHER" id="PTHR37625:SF4">
    <property type="entry name" value="OUTER MEMBRANE LIPOPROTEIN"/>
    <property type="match status" value="1"/>
</dbReference>
<name>A0AAW8ECH9_VARPD</name>
<dbReference type="GeneID" id="99711901"/>
<accession>A0AAW8ECH9</accession>
<sequence>MTSIFSPTLQKAMLEIVCRCHATGTRCDAIRAHDFDNIGREPLGKISMHRRTLLQGALATAPLLGGLSGCASTAKSLPTPYAVTIKIDDGVNPDGRGQPAPILVKVFELKSSGNFETADYFALQDRDRETLAAELVNADQAIMRSGEERVFKREAGLDSRAIGIIAGYRKLEAARWRIVLPLKEPKQTNLYKVWQFSPSEQNVRIAIRKSGIELLPSR</sequence>
<dbReference type="NCBIfam" id="TIGR03352">
    <property type="entry name" value="VI_chp_3"/>
    <property type="match status" value="1"/>
</dbReference>
<dbReference type="Pfam" id="PF12790">
    <property type="entry name" value="T6SS-SciN"/>
    <property type="match status" value="1"/>
</dbReference>
<dbReference type="PANTHER" id="PTHR37625">
    <property type="entry name" value="OUTER MEMBRANE LIPOPROTEIN-RELATED"/>
    <property type="match status" value="1"/>
</dbReference>
<dbReference type="Gene3D" id="2.60.40.4150">
    <property type="entry name" value="Type VI secretion system, lipoprotein SciN"/>
    <property type="match status" value="1"/>
</dbReference>
<dbReference type="Proteomes" id="UP001224845">
    <property type="component" value="Unassembled WGS sequence"/>
</dbReference>
<dbReference type="RefSeq" id="WP_244883444.1">
    <property type="nucleotide sequence ID" value="NZ_CAIGKF010000009.1"/>
</dbReference>
<gene>
    <name evidence="1" type="ORF">J2W39_001484</name>
</gene>
<comment type="caution">
    <text evidence="1">The sequence shown here is derived from an EMBL/GenBank/DDBJ whole genome shotgun (WGS) entry which is preliminary data.</text>
</comment>